<organism evidence="1 2">
    <name type="scientific">Cryptosporidium ubiquitum</name>
    <dbReference type="NCBI Taxonomy" id="857276"/>
    <lineage>
        <taxon>Eukaryota</taxon>
        <taxon>Sar</taxon>
        <taxon>Alveolata</taxon>
        <taxon>Apicomplexa</taxon>
        <taxon>Conoidasida</taxon>
        <taxon>Coccidia</taxon>
        <taxon>Eucoccidiorida</taxon>
        <taxon>Eimeriorina</taxon>
        <taxon>Cryptosporidiidae</taxon>
        <taxon>Cryptosporidium</taxon>
    </lineage>
</organism>
<sequence length="148" mass="17583">MNNVYDHNVESLWWSSIFESFIRDKINTFIRSDVVLNKDLVTFVPSTHQINNFEIIDQLNDFYFVCQCKKCHKITYNDAIPVSNSPRYRIVCRMVASVFNRFKSLYYDGEINILSEEDIHFLINKILINNYNISEALKKIPVSSYYNF</sequence>
<dbReference type="RefSeq" id="XP_028873426.1">
    <property type="nucleotide sequence ID" value="XM_029017628.1"/>
</dbReference>
<dbReference type="GeneID" id="39977407"/>
<keyword evidence="2" id="KW-1185">Reference proteome</keyword>
<protein>
    <submittedName>
        <fullName evidence="1">Uncharacterized protein</fullName>
    </submittedName>
</protein>
<dbReference type="AlphaFoldDB" id="A0A1J4MCV5"/>
<dbReference type="Proteomes" id="UP000186176">
    <property type="component" value="Unassembled WGS sequence"/>
</dbReference>
<accession>A0A1J4MCV5</accession>
<dbReference type="VEuPathDB" id="CryptoDB:cubi_00615"/>
<proteinExistence type="predicted"/>
<comment type="caution">
    <text evidence="1">The sequence shown here is derived from an EMBL/GenBank/DDBJ whole genome shotgun (WGS) entry which is preliminary data.</text>
</comment>
<gene>
    <name evidence="1" type="ORF">cubi_00615</name>
</gene>
<name>A0A1J4MCV5_9CRYT</name>
<dbReference type="EMBL" id="LRBP01000027">
    <property type="protein sequence ID" value="OII71807.1"/>
    <property type="molecule type" value="Genomic_DNA"/>
</dbReference>
<evidence type="ECO:0000313" key="1">
    <source>
        <dbReference type="EMBL" id="OII71807.1"/>
    </source>
</evidence>
<dbReference type="OrthoDB" id="77828at2759"/>
<reference evidence="1 2" key="1">
    <citation type="submission" date="2016-10" db="EMBL/GenBank/DDBJ databases">
        <title>Reductive evolution of mitochondrial metabolism and differential evolution of invasion-related proteins in Cryptosporidium.</title>
        <authorList>
            <person name="Liu S."/>
            <person name="Roellig D.M."/>
            <person name="Guo Y."/>
            <person name="Li N."/>
            <person name="Frace M.A."/>
            <person name="Tang K."/>
            <person name="Zhang L."/>
            <person name="Feng Y."/>
            <person name="Xiao L."/>
        </authorList>
    </citation>
    <scope>NUCLEOTIDE SEQUENCE [LARGE SCALE GENOMIC DNA]</scope>
    <source>
        <strain evidence="1">39726</strain>
    </source>
</reference>
<evidence type="ECO:0000313" key="2">
    <source>
        <dbReference type="Proteomes" id="UP000186176"/>
    </source>
</evidence>